<feature type="transmembrane region" description="Helical" evidence="7">
    <location>
        <begin position="133"/>
        <end position="162"/>
    </location>
</feature>
<feature type="domain" description="Major facilitator superfamily (MFS) profile" evidence="8">
    <location>
        <begin position="1"/>
        <end position="372"/>
    </location>
</feature>
<dbReference type="Proteomes" id="UP000612585">
    <property type="component" value="Unassembled WGS sequence"/>
</dbReference>
<feature type="transmembrane region" description="Helical" evidence="7">
    <location>
        <begin position="196"/>
        <end position="219"/>
    </location>
</feature>
<dbReference type="PANTHER" id="PTHR23513">
    <property type="entry name" value="INTEGRAL MEMBRANE EFFLUX PROTEIN-RELATED"/>
    <property type="match status" value="1"/>
</dbReference>
<organism evidence="9 10">
    <name type="scientific">Virgisporangium aurantiacum</name>
    <dbReference type="NCBI Taxonomy" id="175570"/>
    <lineage>
        <taxon>Bacteria</taxon>
        <taxon>Bacillati</taxon>
        <taxon>Actinomycetota</taxon>
        <taxon>Actinomycetes</taxon>
        <taxon>Micromonosporales</taxon>
        <taxon>Micromonosporaceae</taxon>
        <taxon>Virgisporangium</taxon>
    </lineage>
</organism>
<dbReference type="PROSITE" id="PS50850">
    <property type="entry name" value="MFS"/>
    <property type="match status" value="1"/>
</dbReference>
<dbReference type="Gene3D" id="1.20.1250.20">
    <property type="entry name" value="MFS general substrate transporter like domains"/>
    <property type="match status" value="1"/>
</dbReference>
<dbReference type="EMBL" id="BOPG01000032">
    <property type="protein sequence ID" value="GIJ57537.1"/>
    <property type="molecule type" value="Genomic_DNA"/>
</dbReference>
<dbReference type="GO" id="GO:0005886">
    <property type="term" value="C:plasma membrane"/>
    <property type="evidence" value="ECO:0007669"/>
    <property type="project" value="UniProtKB-SubCell"/>
</dbReference>
<evidence type="ECO:0000259" key="8">
    <source>
        <dbReference type="PROSITE" id="PS50850"/>
    </source>
</evidence>
<evidence type="ECO:0000256" key="1">
    <source>
        <dbReference type="ARBA" id="ARBA00004651"/>
    </source>
</evidence>
<proteinExistence type="predicted"/>
<keyword evidence="3" id="KW-1003">Cell membrane</keyword>
<evidence type="ECO:0000256" key="3">
    <source>
        <dbReference type="ARBA" id="ARBA00022475"/>
    </source>
</evidence>
<evidence type="ECO:0000313" key="9">
    <source>
        <dbReference type="EMBL" id="GIJ57537.1"/>
    </source>
</evidence>
<feature type="transmembrane region" description="Helical" evidence="7">
    <location>
        <begin position="78"/>
        <end position="101"/>
    </location>
</feature>
<dbReference type="Pfam" id="PF05977">
    <property type="entry name" value="MFS_3"/>
    <property type="match status" value="1"/>
</dbReference>
<feature type="transmembrane region" description="Helical" evidence="7">
    <location>
        <begin position="259"/>
        <end position="277"/>
    </location>
</feature>
<evidence type="ECO:0000256" key="7">
    <source>
        <dbReference type="SAM" id="Phobius"/>
    </source>
</evidence>
<comment type="subcellular location">
    <subcellularLocation>
        <location evidence="1">Cell membrane</location>
        <topology evidence="1">Multi-pass membrane protein</topology>
    </subcellularLocation>
</comment>
<evidence type="ECO:0000313" key="10">
    <source>
        <dbReference type="Proteomes" id="UP000612585"/>
    </source>
</evidence>
<keyword evidence="2" id="KW-0813">Transport</keyword>
<accession>A0A8J4E309</accession>
<evidence type="ECO:0000256" key="4">
    <source>
        <dbReference type="ARBA" id="ARBA00022692"/>
    </source>
</evidence>
<keyword evidence="4 7" id="KW-0812">Transmembrane</keyword>
<evidence type="ECO:0000256" key="2">
    <source>
        <dbReference type="ARBA" id="ARBA00022448"/>
    </source>
</evidence>
<comment type="caution">
    <text evidence="9">The sequence shown here is derived from an EMBL/GenBank/DDBJ whole genome shotgun (WGS) entry which is preliminary data.</text>
</comment>
<dbReference type="GO" id="GO:0022857">
    <property type="term" value="F:transmembrane transporter activity"/>
    <property type="evidence" value="ECO:0007669"/>
    <property type="project" value="InterPro"/>
</dbReference>
<feature type="transmembrane region" description="Helical" evidence="7">
    <location>
        <begin position="231"/>
        <end position="252"/>
    </location>
</feature>
<dbReference type="InterPro" id="IPR036259">
    <property type="entry name" value="MFS_trans_sf"/>
</dbReference>
<name>A0A8J4E309_9ACTN</name>
<evidence type="ECO:0000256" key="5">
    <source>
        <dbReference type="ARBA" id="ARBA00022989"/>
    </source>
</evidence>
<evidence type="ECO:0000256" key="6">
    <source>
        <dbReference type="ARBA" id="ARBA00023136"/>
    </source>
</evidence>
<keyword evidence="6 7" id="KW-0472">Membrane</keyword>
<feature type="transmembrane region" description="Helical" evidence="7">
    <location>
        <begin position="351"/>
        <end position="369"/>
    </location>
</feature>
<protein>
    <recommendedName>
        <fullName evidence="8">Major facilitator superfamily (MFS) profile domain-containing protein</fullName>
    </recommendedName>
</protein>
<feature type="transmembrane region" description="Helical" evidence="7">
    <location>
        <begin position="325"/>
        <end position="345"/>
    </location>
</feature>
<dbReference type="PANTHER" id="PTHR23513:SF6">
    <property type="entry name" value="MAJOR FACILITATOR SUPERFAMILY ASSOCIATED DOMAIN-CONTAINING PROTEIN"/>
    <property type="match status" value="1"/>
</dbReference>
<dbReference type="InterPro" id="IPR020846">
    <property type="entry name" value="MFS_dom"/>
</dbReference>
<feature type="transmembrane region" description="Helical" evidence="7">
    <location>
        <begin position="50"/>
        <end position="71"/>
    </location>
</feature>
<keyword evidence="5 7" id="KW-1133">Transmembrane helix</keyword>
<dbReference type="AlphaFoldDB" id="A0A8J4E309"/>
<keyword evidence="10" id="KW-1185">Reference proteome</keyword>
<gene>
    <name evidence="9" type="ORF">Vau01_050530</name>
</gene>
<dbReference type="CDD" id="cd06173">
    <property type="entry name" value="MFS_MefA_like"/>
    <property type="match status" value="1"/>
</dbReference>
<dbReference type="InterPro" id="IPR010290">
    <property type="entry name" value="TM_effector"/>
</dbReference>
<reference evidence="9" key="1">
    <citation type="submission" date="2021-01" db="EMBL/GenBank/DDBJ databases">
        <title>Whole genome shotgun sequence of Virgisporangium aurantiacum NBRC 16421.</title>
        <authorList>
            <person name="Komaki H."/>
            <person name="Tamura T."/>
        </authorList>
    </citation>
    <scope>NUCLEOTIDE SEQUENCE</scope>
    <source>
        <strain evidence="9">NBRC 16421</strain>
    </source>
</reference>
<feature type="transmembrane region" description="Helical" evidence="7">
    <location>
        <begin position="283"/>
        <end position="305"/>
    </location>
</feature>
<sequence>MYLMVLPLIALRLTSSAGLVAGVTVVLTLAWPLFGLHAGAVVDRVDRRRLIVVVNLVRALTLGVLTVLLLGDLMSIGWVYLAALVLGVGETLVDTALAALVPASVDRPENLDRANARLEVAQNVTNQFVGPPLAGLLAIVGLAAVTGVGALLFLATVPLLALMRGSYRVAAVGARGGDGVTAGLRFLWRNRLLRNLTLLTAAMNVFWAAWTAVLVVYLVAPGPGHLSTAAYGVLLTTMAAGGIVGAALVVPLRRRLGDHLLLAVDVLGTIVLIGTPAVTTNPFAIGAAMAVGGAGSAVWRVIVGVVRQTVTPADLLGRVYSASRVISWGVLPVGAALGGLIAELWTVRTVFVVGGLASVGLLLAYAVTVRPKDLASR</sequence>
<dbReference type="SUPFAM" id="SSF103473">
    <property type="entry name" value="MFS general substrate transporter"/>
    <property type="match status" value="1"/>
</dbReference>